<keyword evidence="1" id="KW-0732">Signal</keyword>
<reference evidence="2" key="1">
    <citation type="journal article" date="2023" name="bioRxiv">
        <title>Improved chromosome-level genome assembly for marigold (Tagetes erecta).</title>
        <authorList>
            <person name="Jiang F."/>
            <person name="Yuan L."/>
            <person name="Wang S."/>
            <person name="Wang H."/>
            <person name="Xu D."/>
            <person name="Wang A."/>
            <person name="Fan W."/>
        </authorList>
    </citation>
    <scope>NUCLEOTIDE SEQUENCE</scope>
    <source>
        <strain evidence="2">WSJ</strain>
        <tissue evidence="2">Leaf</tissue>
    </source>
</reference>
<organism evidence="2 3">
    <name type="scientific">Tagetes erecta</name>
    <name type="common">African marigold</name>
    <dbReference type="NCBI Taxonomy" id="13708"/>
    <lineage>
        <taxon>Eukaryota</taxon>
        <taxon>Viridiplantae</taxon>
        <taxon>Streptophyta</taxon>
        <taxon>Embryophyta</taxon>
        <taxon>Tracheophyta</taxon>
        <taxon>Spermatophyta</taxon>
        <taxon>Magnoliopsida</taxon>
        <taxon>eudicotyledons</taxon>
        <taxon>Gunneridae</taxon>
        <taxon>Pentapetalae</taxon>
        <taxon>asterids</taxon>
        <taxon>campanulids</taxon>
        <taxon>Asterales</taxon>
        <taxon>Asteraceae</taxon>
        <taxon>Asteroideae</taxon>
        <taxon>Heliantheae alliance</taxon>
        <taxon>Tageteae</taxon>
        <taxon>Tagetes</taxon>
    </lineage>
</organism>
<evidence type="ECO:0008006" key="4">
    <source>
        <dbReference type="Google" id="ProtNLM"/>
    </source>
</evidence>
<dbReference type="AlphaFoldDB" id="A0AAD8NGS2"/>
<gene>
    <name evidence="2" type="ORF">QVD17_35760</name>
</gene>
<feature type="signal peptide" evidence="1">
    <location>
        <begin position="1"/>
        <end position="18"/>
    </location>
</feature>
<comment type="caution">
    <text evidence="2">The sequence shown here is derived from an EMBL/GenBank/DDBJ whole genome shotgun (WGS) entry which is preliminary data.</text>
</comment>
<dbReference type="Proteomes" id="UP001229421">
    <property type="component" value="Unassembled WGS sequence"/>
</dbReference>
<keyword evidence="3" id="KW-1185">Reference proteome</keyword>
<feature type="chain" id="PRO_5042222645" description="Secreted protein" evidence="1">
    <location>
        <begin position="19"/>
        <end position="107"/>
    </location>
</feature>
<evidence type="ECO:0000313" key="2">
    <source>
        <dbReference type="EMBL" id="KAK1409234.1"/>
    </source>
</evidence>
<evidence type="ECO:0000256" key="1">
    <source>
        <dbReference type="SAM" id="SignalP"/>
    </source>
</evidence>
<dbReference type="EMBL" id="JAUHHV010000010">
    <property type="protein sequence ID" value="KAK1409234.1"/>
    <property type="molecule type" value="Genomic_DNA"/>
</dbReference>
<accession>A0AAD8NGS2</accession>
<sequence length="107" mass="11909">MSLYIIIVLLYLYGSGTAPNHHVESIICIFEKRKYAILYDLLTITGATTIQKPTTNPRNILIIKPQSVSCDPFSSFRPSNVLCTPTEQSFRGAPQSLLPVKLDSLKP</sequence>
<evidence type="ECO:0000313" key="3">
    <source>
        <dbReference type="Proteomes" id="UP001229421"/>
    </source>
</evidence>
<protein>
    <recommendedName>
        <fullName evidence="4">Secreted protein</fullName>
    </recommendedName>
</protein>
<proteinExistence type="predicted"/>
<name>A0AAD8NGS2_TARER</name>